<dbReference type="SUPFAM" id="SSF53850">
    <property type="entry name" value="Periplasmic binding protein-like II"/>
    <property type="match status" value="1"/>
</dbReference>
<organism evidence="2 3">
    <name type="scientific">Alkalibacterium pelagium</name>
    <dbReference type="NCBI Taxonomy" id="426702"/>
    <lineage>
        <taxon>Bacteria</taxon>
        <taxon>Bacillati</taxon>
        <taxon>Bacillota</taxon>
        <taxon>Bacilli</taxon>
        <taxon>Lactobacillales</taxon>
        <taxon>Carnobacteriaceae</taxon>
        <taxon>Alkalibacterium</taxon>
    </lineage>
</organism>
<evidence type="ECO:0000256" key="1">
    <source>
        <dbReference type="SAM" id="SignalP"/>
    </source>
</evidence>
<keyword evidence="2" id="KW-0813">Transport</keyword>
<dbReference type="RefSeq" id="WP_091479111.1">
    <property type="nucleotide sequence ID" value="NZ_BJYC01000007.1"/>
</dbReference>
<name>A0A1H7HIT2_9LACT</name>
<dbReference type="PANTHER" id="PTHR43649:SF12">
    <property type="entry name" value="DIACETYLCHITOBIOSE BINDING PROTEIN DASA"/>
    <property type="match status" value="1"/>
</dbReference>
<sequence>MNIKKKLLFGAATLSMSLLAGCGNSNEIVMWTPLTGEDGQIMDQMIEEYNDTDPEFPVSHVVTPDLYTQIYTVMNTGEGTPDLAIIHADRVEGFVRFNMLKPFDDLMGNHPNLVEDNYIEQAWTAGEVDGSQYTIPLDVHSNVLYYNEDLLAEYGVEHFLDDDVLTFDEIMSLEGELDEGHYAINTSLMSWVLLAQAVNLGGDISDDEGNPTIDTPEMREAVQALVEVEEAGLMTPQGEDGYAMFQGQTVLFSSDGTWSSLAFDMVEDLNYGVTNIYSFDSDTWHNRGSSHLFGMLTNEDRTEEKEEGVAEFLDWVYENSVTWAEAGQIPASREVYESPDFENYQQSFFTKSQEQIDSLLIFDYEYYGYVEAAINLVIMDMVYGNISIEDGLAAAQQEVEDLVAQGHGADIDVDLDELDLEE</sequence>
<feature type="signal peptide" evidence="1">
    <location>
        <begin position="1"/>
        <end position="20"/>
    </location>
</feature>
<dbReference type="PANTHER" id="PTHR43649">
    <property type="entry name" value="ARABINOSE-BINDING PROTEIN-RELATED"/>
    <property type="match status" value="1"/>
</dbReference>
<dbReference type="Pfam" id="PF13416">
    <property type="entry name" value="SBP_bac_8"/>
    <property type="match status" value="1"/>
</dbReference>
<dbReference type="PROSITE" id="PS51257">
    <property type="entry name" value="PROKAR_LIPOPROTEIN"/>
    <property type="match status" value="1"/>
</dbReference>
<dbReference type="InterPro" id="IPR050490">
    <property type="entry name" value="Bact_solute-bd_prot1"/>
</dbReference>
<evidence type="ECO:0000313" key="2">
    <source>
        <dbReference type="EMBL" id="SEK48145.1"/>
    </source>
</evidence>
<dbReference type="Gene3D" id="3.40.190.10">
    <property type="entry name" value="Periplasmic binding protein-like II"/>
    <property type="match status" value="1"/>
</dbReference>
<feature type="chain" id="PRO_5039474538" evidence="1">
    <location>
        <begin position="21"/>
        <end position="422"/>
    </location>
</feature>
<accession>A0A1H7HIT2</accession>
<keyword evidence="2" id="KW-0762">Sugar transport</keyword>
<dbReference type="OrthoDB" id="9766758at2"/>
<dbReference type="STRING" id="426702.SAMN04488099_10344"/>
<reference evidence="3" key="1">
    <citation type="submission" date="2016-10" db="EMBL/GenBank/DDBJ databases">
        <authorList>
            <person name="Varghese N."/>
            <person name="Submissions S."/>
        </authorList>
    </citation>
    <scope>NUCLEOTIDE SEQUENCE [LARGE SCALE GENOMIC DNA]</scope>
    <source>
        <strain evidence="3">DSM 19183</strain>
    </source>
</reference>
<dbReference type="Proteomes" id="UP000199081">
    <property type="component" value="Unassembled WGS sequence"/>
</dbReference>
<protein>
    <submittedName>
        <fullName evidence="2">Multiple sugar transport system substrate-binding protein</fullName>
    </submittedName>
</protein>
<proteinExistence type="predicted"/>
<dbReference type="EMBL" id="FNZU01000003">
    <property type="protein sequence ID" value="SEK48145.1"/>
    <property type="molecule type" value="Genomic_DNA"/>
</dbReference>
<dbReference type="AlphaFoldDB" id="A0A1H7HIT2"/>
<dbReference type="InterPro" id="IPR006059">
    <property type="entry name" value="SBP"/>
</dbReference>
<gene>
    <name evidence="2" type="ORF">SAMN04488099_10344</name>
</gene>
<keyword evidence="3" id="KW-1185">Reference proteome</keyword>
<evidence type="ECO:0000313" key="3">
    <source>
        <dbReference type="Proteomes" id="UP000199081"/>
    </source>
</evidence>
<keyword evidence="1" id="KW-0732">Signal</keyword>